<feature type="region of interest" description="Disordered" evidence="1">
    <location>
        <begin position="86"/>
        <end position="113"/>
    </location>
</feature>
<evidence type="ECO:0000256" key="2">
    <source>
        <dbReference type="SAM" id="Phobius"/>
    </source>
</evidence>
<dbReference type="EMBL" id="CP079105">
    <property type="protein sequence ID" value="QXQ15580.1"/>
    <property type="molecule type" value="Genomic_DNA"/>
</dbReference>
<reference evidence="3" key="1">
    <citation type="submission" date="2021-07" db="EMBL/GenBank/DDBJ databases">
        <title>Candidatus Kaistella beijingensis sp. nov. isolated from a municipal wastewater treatment plant is involved in sludge foaming.</title>
        <authorList>
            <person name="Song Y."/>
            <person name="Liu S.-J."/>
        </authorList>
    </citation>
    <scope>NUCLEOTIDE SEQUENCE</scope>
    <source>
        <strain evidence="3">DSM 43998</strain>
    </source>
</reference>
<dbReference type="Proteomes" id="UP000887023">
    <property type="component" value="Chromosome"/>
</dbReference>
<evidence type="ECO:0000313" key="4">
    <source>
        <dbReference type="Proteomes" id="UP000887023"/>
    </source>
</evidence>
<feature type="transmembrane region" description="Helical" evidence="2">
    <location>
        <begin position="14"/>
        <end position="34"/>
    </location>
</feature>
<keyword evidence="2" id="KW-0472">Membrane</keyword>
<feature type="transmembrane region" description="Helical" evidence="2">
    <location>
        <begin position="150"/>
        <end position="169"/>
    </location>
</feature>
<evidence type="ECO:0000256" key="1">
    <source>
        <dbReference type="SAM" id="MobiDB-lite"/>
    </source>
</evidence>
<keyword evidence="2" id="KW-0812">Transmembrane</keyword>
<keyword evidence="2" id="KW-1133">Transmembrane helix</keyword>
<protein>
    <recommendedName>
        <fullName evidence="5">DUF3592 domain-containing protein</fullName>
    </recommendedName>
</protein>
<sequence>MAASLLPTAGPDGAAALVTVIVAVLGGAGFRLGYALARAAAPAPGTIRVRQQHRLVARSWLVGDRRWTPVYYDPALIAGLPARSYPSGRTRTREPIGRLRENPSRPDPDGAARATVASRWPRRLLLDAQPAVGAPVAGLGWVYLTGGGGATFAGATIVAAAFVLWLTALRGTDPS</sequence>
<keyword evidence="4" id="KW-1185">Reference proteome</keyword>
<feature type="compositionally biased region" description="Basic and acidic residues" evidence="1">
    <location>
        <begin position="91"/>
        <end position="110"/>
    </location>
</feature>
<proteinExistence type="predicted"/>
<gene>
    <name evidence="3" type="ORF">KV203_00715</name>
</gene>
<evidence type="ECO:0000313" key="3">
    <source>
        <dbReference type="EMBL" id="QXQ15580.1"/>
    </source>
</evidence>
<accession>A0ABX8SCF6</accession>
<name>A0ABX8SCF6_9ACTN</name>
<organism evidence="3 4">
    <name type="scientific">Skermania pinensis</name>
    <dbReference type="NCBI Taxonomy" id="39122"/>
    <lineage>
        <taxon>Bacteria</taxon>
        <taxon>Bacillati</taxon>
        <taxon>Actinomycetota</taxon>
        <taxon>Actinomycetes</taxon>
        <taxon>Mycobacteriales</taxon>
        <taxon>Gordoniaceae</taxon>
        <taxon>Skermania</taxon>
    </lineage>
</organism>
<evidence type="ECO:0008006" key="5">
    <source>
        <dbReference type="Google" id="ProtNLM"/>
    </source>
</evidence>